<evidence type="ECO:0000256" key="1">
    <source>
        <dbReference type="SAM" id="SignalP"/>
    </source>
</evidence>
<feature type="domain" description="Expansin-like EG45" evidence="2">
    <location>
        <begin position="33"/>
        <end position="140"/>
    </location>
</feature>
<protein>
    <recommendedName>
        <fullName evidence="2">Expansin-like EG45 domain-containing protein</fullName>
    </recommendedName>
</protein>
<proteinExistence type="predicted"/>
<keyword evidence="1" id="KW-0732">Signal</keyword>
<dbReference type="PROSITE" id="PS50842">
    <property type="entry name" value="EXPANSIN_EG45"/>
    <property type="match status" value="1"/>
</dbReference>
<dbReference type="SUPFAM" id="SSF50685">
    <property type="entry name" value="Barwin-like endoglucanases"/>
    <property type="match status" value="1"/>
</dbReference>
<accession>A0ABQ8I852</accession>
<dbReference type="InterPro" id="IPR009009">
    <property type="entry name" value="RlpA-like_DPBB"/>
</dbReference>
<evidence type="ECO:0000313" key="3">
    <source>
        <dbReference type="EMBL" id="KAH7572723.1"/>
    </source>
</evidence>
<reference evidence="3 4" key="1">
    <citation type="submission" date="2021-02" db="EMBL/GenBank/DDBJ databases">
        <title>Plant Genome Project.</title>
        <authorList>
            <person name="Zhang R.-G."/>
        </authorList>
    </citation>
    <scope>NUCLEOTIDE SEQUENCE [LARGE SCALE GENOMIC DNA]</scope>
    <source>
        <tissue evidence="3">Leaves</tissue>
    </source>
</reference>
<feature type="signal peptide" evidence="1">
    <location>
        <begin position="1"/>
        <end position="27"/>
    </location>
</feature>
<dbReference type="Proteomes" id="UP000827721">
    <property type="component" value="Unassembled WGS sequence"/>
</dbReference>
<dbReference type="Gene3D" id="2.40.40.10">
    <property type="entry name" value="RlpA-like domain"/>
    <property type="match status" value="1"/>
</dbReference>
<dbReference type="InterPro" id="IPR044206">
    <property type="entry name" value="EGC1/2"/>
</dbReference>
<evidence type="ECO:0000259" key="2">
    <source>
        <dbReference type="PROSITE" id="PS50842"/>
    </source>
</evidence>
<keyword evidence="4" id="KW-1185">Reference proteome</keyword>
<dbReference type="Pfam" id="PF03330">
    <property type="entry name" value="DPBB_1"/>
    <property type="match status" value="1"/>
</dbReference>
<evidence type="ECO:0000313" key="4">
    <source>
        <dbReference type="Proteomes" id="UP000827721"/>
    </source>
</evidence>
<organism evidence="3 4">
    <name type="scientific">Xanthoceras sorbifolium</name>
    <dbReference type="NCBI Taxonomy" id="99658"/>
    <lineage>
        <taxon>Eukaryota</taxon>
        <taxon>Viridiplantae</taxon>
        <taxon>Streptophyta</taxon>
        <taxon>Embryophyta</taxon>
        <taxon>Tracheophyta</taxon>
        <taxon>Spermatophyta</taxon>
        <taxon>Magnoliopsida</taxon>
        <taxon>eudicotyledons</taxon>
        <taxon>Gunneridae</taxon>
        <taxon>Pentapetalae</taxon>
        <taxon>rosids</taxon>
        <taxon>malvids</taxon>
        <taxon>Sapindales</taxon>
        <taxon>Sapindaceae</taxon>
        <taxon>Xanthoceroideae</taxon>
        <taxon>Xanthoceras</taxon>
    </lineage>
</organism>
<dbReference type="SMART" id="SM00837">
    <property type="entry name" value="DPBB_1"/>
    <property type="match status" value="1"/>
</dbReference>
<dbReference type="PANTHER" id="PTHR47295:SF4">
    <property type="entry name" value="EXPANSIN-LIKE EG45 DOMAIN-CONTAINING PROTEIN"/>
    <property type="match status" value="1"/>
</dbReference>
<dbReference type="CDD" id="cd22269">
    <property type="entry name" value="DPBB_EG45-like"/>
    <property type="match status" value="1"/>
</dbReference>
<dbReference type="InterPro" id="IPR036908">
    <property type="entry name" value="RlpA-like_sf"/>
</dbReference>
<sequence>MAFQLINNSSIALFLLLILSLYSSASSVIQNIGTATFFKPPYTPSSCYGYEKKDQVMVAAATKILYSKGAACGQSYQVSCVGGETPEDNPCLGSGTVTVMITDVCPQDSCPTLNLSQDAFAAIANLDAGFIHISFTESVL</sequence>
<name>A0ABQ8I852_9ROSI</name>
<gene>
    <name evidence="3" type="ORF">JRO89_XS03G0003100</name>
</gene>
<dbReference type="InterPro" id="IPR007112">
    <property type="entry name" value="Expansin/allergen_DPBB_dom"/>
</dbReference>
<comment type="caution">
    <text evidence="3">The sequence shown here is derived from an EMBL/GenBank/DDBJ whole genome shotgun (WGS) entry which is preliminary data.</text>
</comment>
<dbReference type="PANTHER" id="PTHR47295">
    <property type="entry name" value="EG45-LIKE DOMAIN CONTAINING PROTEIN 1-RELATED"/>
    <property type="match status" value="1"/>
</dbReference>
<feature type="chain" id="PRO_5045991470" description="Expansin-like EG45 domain-containing protein" evidence="1">
    <location>
        <begin position="28"/>
        <end position="140"/>
    </location>
</feature>
<dbReference type="EMBL" id="JAFEMO010000003">
    <property type="protein sequence ID" value="KAH7572723.1"/>
    <property type="molecule type" value="Genomic_DNA"/>
</dbReference>